<evidence type="ECO:0000313" key="4">
    <source>
        <dbReference type="Proteomes" id="UP000054937"/>
    </source>
</evidence>
<dbReference type="PANTHER" id="PTHR31600:SF2">
    <property type="entry name" value="GAMETE ENRICHED GENE 10 PROTEIN-RELATED"/>
    <property type="match status" value="1"/>
</dbReference>
<evidence type="ECO:0000256" key="2">
    <source>
        <dbReference type="SAM" id="Phobius"/>
    </source>
</evidence>
<dbReference type="AlphaFoldDB" id="A0A0V0QWN9"/>
<comment type="caution">
    <text evidence="3">The sequence shown here is derived from an EMBL/GenBank/DDBJ whole genome shotgun (WGS) entry which is preliminary data.</text>
</comment>
<organism evidence="3 4">
    <name type="scientific">Pseudocohnilembus persalinus</name>
    <name type="common">Ciliate</name>
    <dbReference type="NCBI Taxonomy" id="266149"/>
    <lineage>
        <taxon>Eukaryota</taxon>
        <taxon>Sar</taxon>
        <taxon>Alveolata</taxon>
        <taxon>Ciliophora</taxon>
        <taxon>Intramacronucleata</taxon>
        <taxon>Oligohymenophorea</taxon>
        <taxon>Scuticociliatia</taxon>
        <taxon>Philasterida</taxon>
        <taxon>Pseudocohnilembidae</taxon>
        <taxon>Pseudocohnilembus</taxon>
    </lineage>
</organism>
<feature type="region of interest" description="Disordered" evidence="1">
    <location>
        <begin position="859"/>
        <end position="901"/>
    </location>
</feature>
<dbReference type="InterPro" id="IPR052994">
    <property type="entry name" value="Tiny_macrocysts_regulators"/>
</dbReference>
<feature type="compositionally biased region" description="Basic and acidic residues" evidence="1">
    <location>
        <begin position="880"/>
        <end position="890"/>
    </location>
</feature>
<dbReference type="InParanoid" id="A0A0V0QWN9"/>
<keyword evidence="2" id="KW-0812">Transmembrane</keyword>
<dbReference type="Proteomes" id="UP000054937">
    <property type="component" value="Unassembled WGS sequence"/>
</dbReference>
<keyword evidence="4" id="KW-1185">Reference proteome</keyword>
<protein>
    <recommendedName>
        <fullName evidence="5">Transmembrane protein</fullName>
    </recommendedName>
</protein>
<feature type="region of interest" description="Disordered" evidence="1">
    <location>
        <begin position="485"/>
        <end position="524"/>
    </location>
</feature>
<sequence length="901" mass="106290">MMTFFYYLNISIVEVFKHISAQFLGITLLFDIIYNWPFRHPGVSKFYISATVFFETAMTLCAIWVFSDYSDRVFFYHQLIITALVSGGFIAIWDYKYNKIMSLNHKNFKNVYKHLDFFLEEIYRLTLESEKNGTMKFKLISILKNHQRECIDKICICHETSFIDNDSEFEHISLKYISFLSKILENPFNAYFELKGILAKRKGISNYFYQISKIIGQIIERQIELKSLQSPDYLINEIQDELNLYAIRQIENLKDKYFPQFITYLEAKSEMWEKLRKGIASFDQIQEQGLILAQKGLQIKMDFEKELKMCENKHFQKIVVFFKLLSIYQICMFNKISGAFKMEKQAFELIKQDISKAKNVVTNYMLLQANLDTMKISLCKDHGKIISEKNQKQANIFNYNYNVYKTINKINQLMPPFIAKIHDEFIMNMMSEQPEEYILINQLGQIVGISEQIYYSLFTVMKSQFDKFEVQQSLSKKYKKKGSIRSQVTSKASKSSQKISNNQHYKSKQSKSSKNSNRNKISFKGSDTNSNMFLDLNDLNKTYIHLFMPGIVNQIADNLSYYDKNNKYGVIFQNKQTNFNINQLFSSISQSFNDEKEENGIDDVNLFDLKDQQFIKQFFKENKKTFQIQPFLQKMMLTYSLSYVIYNYGENQDKNYQLFTLEIKEAQSEMVGSQNENQDKTRKTFDYTETHIANTQNMTSNINEDEVMNKQENDVDFPNFENIKTDDANQQNILQSKYENLDKSGNFNNKLYQNNRQDTSEIIKAKKLLNLEYSLLEKQQQESNQQMLDHQNNHKIQFQGLKTKDFASSLSNSIENNIYNLEPNQKKNNELNISNIQQNIQTTEQGITNTEDIEKAVQENKNQQNENNEEDDDELNQLNDDQRMNSEESSLKLQEQLQHQQ</sequence>
<proteinExistence type="predicted"/>
<evidence type="ECO:0008006" key="5">
    <source>
        <dbReference type="Google" id="ProtNLM"/>
    </source>
</evidence>
<accession>A0A0V0QWN9</accession>
<feature type="compositionally biased region" description="Polar residues" evidence="1">
    <location>
        <begin position="891"/>
        <end position="901"/>
    </location>
</feature>
<feature type="transmembrane region" description="Helical" evidence="2">
    <location>
        <begin position="73"/>
        <end position="93"/>
    </location>
</feature>
<feature type="transmembrane region" description="Helical" evidence="2">
    <location>
        <begin position="15"/>
        <end position="34"/>
    </location>
</feature>
<evidence type="ECO:0000256" key="1">
    <source>
        <dbReference type="SAM" id="MobiDB-lite"/>
    </source>
</evidence>
<keyword evidence="2" id="KW-0472">Membrane</keyword>
<reference evidence="3 4" key="1">
    <citation type="journal article" date="2015" name="Sci. Rep.">
        <title>Genome of the facultative scuticociliatosis pathogen Pseudocohnilembus persalinus provides insight into its virulence through horizontal gene transfer.</title>
        <authorList>
            <person name="Xiong J."/>
            <person name="Wang G."/>
            <person name="Cheng J."/>
            <person name="Tian M."/>
            <person name="Pan X."/>
            <person name="Warren A."/>
            <person name="Jiang C."/>
            <person name="Yuan D."/>
            <person name="Miao W."/>
        </authorList>
    </citation>
    <scope>NUCLEOTIDE SEQUENCE [LARGE SCALE GENOMIC DNA]</scope>
    <source>
        <strain evidence="3">36N120E</strain>
    </source>
</reference>
<dbReference type="OrthoDB" id="303797at2759"/>
<gene>
    <name evidence="3" type="ORF">PPERSA_13091</name>
</gene>
<dbReference type="PANTHER" id="PTHR31600">
    <property type="entry name" value="TINY MACROCYSTS PROTEIN B-RELATED"/>
    <property type="match status" value="1"/>
</dbReference>
<feature type="compositionally biased region" description="Polar residues" evidence="1">
    <location>
        <begin position="485"/>
        <end position="499"/>
    </location>
</feature>
<evidence type="ECO:0000313" key="3">
    <source>
        <dbReference type="EMBL" id="KRX06612.1"/>
    </source>
</evidence>
<keyword evidence="2" id="KW-1133">Transmembrane helix</keyword>
<feature type="transmembrane region" description="Helical" evidence="2">
    <location>
        <begin position="46"/>
        <end position="67"/>
    </location>
</feature>
<dbReference type="EMBL" id="LDAU01000094">
    <property type="protein sequence ID" value="KRX06612.1"/>
    <property type="molecule type" value="Genomic_DNA"/>
</dbReference>
<name>A0A0V0QWN9_PSEPJ</name>
<feature type="compositionally biased region" description="Low complexity" evidence="1">
    <location>
        <begin position="512"/>
        <end position="522"/>
    </location>
</feature>